<comment type="caution">
    <text evidence="6">The sequence shown here is derived from an EMBL/GenBank/DDBJ whole genome shotgun (WGS) entry which is preliminary data.</text>
</comment>
<feature type="transmembrane region" description="Helical" evidence="5">
    <location>
        <begin position="63"/>
        <end position="84"/>
    </location>
</feature>
<dbReference type="Pfam" id="PF00654">
    <property type="entry name" value="Voltage_CLC"/>
    <property type="match status" value="1"/>
</dbReference>
<dbReference type="Gene3D" id="1.10.3080.10">
    <property type="entry name" value="Clc chloride channel"/>
    <property type="match status" value="1"/>
</dbReference>
<feature type="transmembrane region" description="Helical" evidence="5">
    <location>
        <begin position="237"/>
        <end position="259"/>
    </location>
</feature>
<protein>
    <submittedName>
        <fullName evidence="6">Chloride channel protein</fullName>
    </submittedName>
</protein>
<reference evidence="7" key="1">
    <citation type="journal article" date="2019" name="Int. J. Syst. Evol. Microbiol.">
        <title>The Global Catalogue of Microorganisms (GCM) 10K type strain sequencing project: providing services to taxonomists for standard genome sequencing and annotation.</title>
        <authorList>
            <consortium name="The Broad Institute Genomics Platform"/>
            <consortium name="The Broad Institute Genome Sequencing Center for Infectious Disease"/>
            <person name="Wu L."/>
            <person name="Ma J."/>
        </authorList>
    </citation>
    <scope>NUCLEOTIDE SEQUENCE [LARGE SCALE GENOMIC DNA]</scope>
    <source>
        <strain evidence="7">JCM 14902</strain>
    </source>
</reference>
<accession>A0ABP5D3M7</accession>
<dbReference type="InterPro" id="IPR014743">
    <property type="entry name" value="Cl-channel_core"/>
</dbReference>
<feature type="transmembrane region" description="Helical" evidence="5">
    <location>
        <begin position="271"/>
        <end position="292"/>
    </location>
</feature>
<keyword evidence="7" id="KW-1185">Reference proteome</keyword>
<feature type="transmembrane region" description="Helical" evidence="5">
    <location>
        <begin position="16"/>
        <end position="43"/>
    </location>
</feature>
<gene>
    <name evidence="6" type="ORF">GCM10009777_02070</name>
</gene>
<evidence type="ECO:0000313" key="7">
    <source>
        <dbReference type="Proteomes" id="UP001500326"/>
    </source>
</evidence>
<dbReference type="InterPro" id="IPR050368">
    <property type="entry name" value="ClC-type_chloride_channel"/>
</dbReference>
<evidence type="ECO:0000256" key="1">
    <source>
        <dbReference type="ARBA" id="ARBA00004141"/>
    </source>
</evidence>
<keyword evidence="4 5" id="KW-0472">Membrane</keyword>
<feature type="transmembrane region" description="Helical" evidence="5">
    <location>
        <begin position="130"/>
        <end position="145"/>
    </location>
</feature>
<feature type="transmembrane region" description="Helical" evidence="5">
    <location>
        <begin position="212"/>
        <end position="231"/>
    </location>
</feature>
<dbReference type="InterPro" id="IPR001807">
    <property type="entry name" value="ClC"/>
</dbReference>
<evidence type="ECO:0000256" key="4">
    <source>
        <dbReference type="ARBA" id="ARBA00023136"/>
    </source>
</evidence>
<evidence type="ECO:0000313" key="6">
    <source>
        <dbReference type="EMBL" id="GAA1973537.1"/>
    </source>
</evidence>
<feature type="transmembrane region" description="Helical" evidence="5">
    <location>
        <begin position="157"/>
        <end position="180"/>
    </location>
</feature>
<dbReference type="PRINTS" id="PR00762">
    <property type="entry name" value="CLCHANNEL"/>
</dbReference>
<proteinExistence type="predicted"/>
<feature type="transmembrane region" description="Helical" evidence="5">
    <location>
        <begin position="318"/>
        <end position="336"/>
    </location>
</feature>
<name>A0ABP5D3M7_9MICO</name>
<dbReference type="PANTHER" id="PTHR43427:SF9">
    <property type="entry name" value="ION-TRANSPORT PROTEIN YFEO-RELATED"/>
    <property type="match status" value="1"/>
</dbReference>
<sequence length="448" mass="45202">MTSQPDPGALLRSNGYVALLVIAALIGAPIAAVAYFFLALVSVLQKWIFTTLPEALWSGSAPVWWPLLPLFVAGILVSLTIKYLPGTGGHSPAEGFAMEGAPTGAQLPGVALAALATLCLGVVLGPEAPLIALGAGLGALTVRLVKRDAPPRTQTMMAAAGSFAAISTLLGSPLTGAFLLMEASGLGGATLGLVLVPGLLAAGIGSLVFIGLNAWTGLGTFSLSLAGLPAAESPTGVQFLWAIVIGLLAVPVGAGIRWLGVTLRPIVEKRMLLLTPVAGLAIAALAIVYALITGESPSDILFSGQDALGPFITDVPNYTIGALVLLIVCKGIAYGISLSSFRGGPTFPALFIGAVGGAALSHLPGLPMIAGVAMGIGAMCVVMLKLPLTSVLLATLILASDGLMLMPLVIVAVVVAHVASARFTPAREKLELAPIPEQGKGASSTRLT</sequence>
<feature type="transmembrane region" description="Helical" evidence="5">
    <location>
        <begin position="391"/>
        <end position="419"/>
    </location>
</feature>
<keyword evidence="3 5" id="KW-1133">Transmembrane helix</keyword>
<dbReference type="RefSeq" id="WP_344057675.1">
    <property type="nucleotide sequence ID" value="NZ_BAAAOH010000001.1"/>
</dbReference>
<comment type="subcellular location">
    <subcellularLocation>
        <location evidence="1">Membrane</location>
        <topology evidence="1">Multi-pass membrane protein</topology>
    </subcellularLocation>
</comment>
<feature type="transmembrane region" description="Helical" evidence="5">
    <location>
        <begin position="186"/>
        <end position="205"/>
    </location>
</feature>
<evidence type="ECO:0000256" key="5">
    <source>
        <dbReference type="SAM" id="Phobius"/>
    </source>
</evidence>
<evidence type="ECO:0000256" key="3">
    <source>
        <dbReference type="ARBA" id="ARBA00022989"/>
    </source>
</evidence>
<dbReference type="Proteomes" id="UP001500326">
    <property type="component" value="Unassembled WGS sequence"/>
</dbReference>
<dbReference type="EMBL" id="BAAAOH010000001">
    <property type="protein sequence ID" value="GAA1973537.1"/>
    <property type="molecule type" value="Genomic_DNA"/>
</dbReference>
<dbReference type="PANTHER" id="PTHR43427">
    <property type="entry name" value="CHLORIDE CHANNEL PROTEIN CLC-E"/>
    <property type="match status" value="1"/>
</dbReference>
<organism evidence="6 7">
    <name type="scientific">Microbacterium pumilum</name>
    <dbReference type="NCBI Taxonomy" id="344165"/>
    <lineage>
        <taxon>Bacteria</taxon>
        <taxon>Bacillati</taxon>
        <taxon>Actinomycetota</taxon>
        <taxon>Actinomycetes</taxon>
        <taxon>Micrococcales</taxon>
        <taxon>Microbacteriaceae</taxon>
        <taxon>Microbacterium</taxon>
    </lineage>
</organism>
<keyword evidence="2 5" id="KW-0812">Transmembrane</keyword>
<dbReference type="SUPFAM" id="SSF81340">
    <property type="entry name" value="Clc chloride channel"/>
    <property type="match status" value="1"/>
</dbReference>
<evidence type="ECO:0000256" key="2">
    <source>
        <dbReference type="ARBA" id="ARBA00022692"/>
    </source>
</evidence>